<comment type="caution">
    <text evidence="1">The sequence shown here is derived from an EMBL/GenBank/DDBJ whole genome shotgun (WGS) entry which is preliminary data.</text>
</comment>
<proteinExistence type="predicted"/>
<accession>A0A928KTV0</accession>
<organism evidence="1 2">
    <name type="scientific">Faecalispora sporosphaeroides</name>
    <dbReference type="NCBI Taxonomy" id="1549"/>
    <lineage>
        <taxon>Bacteria</taxon>
        <taxon>Bacillati</taxon>
        <taxon>Bacillota</taxon>
        <taxon>Clostridia</taxon>
        <taxon>Eubacteriales</taxon>
        <taxon>Oscillospiraceae</taxon>
        <taxon>Faecalispora</taxon>
    </lineage>
</organism>
<dbReference type="AlphaFoldDB" id="A0A928KTV0"/>
<gene>
    <name evidence="1" type="ORF">E7512_11600</name>
</gene>
<reference evidence="1" key="1">
    <citation type="submission" date="2019-04" db="EMBL/GenBank/DDBJ databases">
        <title>Evolution of Biomass-Degrading Anaerobic Consortia Revealed by Metagenomics.</title>
        <authorList>
            <person name="Peng X."/>
        </authorList>
    </citation>
    <scope>NUCLEOTIDE SEQUENCE</scope>
    <source>
        <strain evidence="1">SIG551</strain>
    </source>
</reference>
<dbReference type="RefSeq" id="WP_020073713.1">
    <property type="nucleotide sequence ID" value="NZ_JBKWRC010000003.1"/>
</dbReference>
<evidence type="ECO:0000313" key="1">
    <source>
        <dbReference type="EMBL" id="MBE6834199.1"/>
    </source>
</evidence>
<name>A0A928KTV0_9FIRM</name>
<protein>
    <submittedName>
        <fullName evidence="1">Uncharacterized protein</fullName>
    </submittedName>
</protein>
<dbReference type="Proteomes" id="UP000754750">
    <property type="component" value="Unassembled WGS sequence"/>
</dbReference>
<sequence length="391" mass="45199">MTVVDIRNKVTDSRVKLIEISGSTVYYAEEKAEEGHYSLFLLEYDRNTKTERVIANCFLGDPAVVLHFYSFPSDIIVVMESGESSARLLRFDKQTGQEKNSEELRFVGSFADCRALDESRVIFYTEENERHRHLFEEYKKASGFERIAYLYDLEEGRYYYVRDKRLCNLSAEKLIPFDVAGERMLLILEPYGSEEEKEHCYRNRRWLGDEISDNVWLCPLLDFVVAVKADETHLPLELLLSAGTQGLVRYVGQDQNSLYFRAKYYPNSDQRICAVEKAGGKKTVAAELNLKEGEEPATFFIEPCPTRIYRVTEHEDTYGIQGVLNSSVNSQYSKELGQFVACVEDRFLVAEYVISDETDSFVFYSIFDLETNQQQSFECRCAVQDDTIVLY</sequence>
<evidence type="ECO:0000313" key="2">
    <source>
        <dbReference type="Proteomes" id="UP000754750"/>
    </source>
</evidence>
<dbReference type="EMBL" id="SVNY01000006">
    <property type="protein sequence ID" value="MBE6834199.1"/>
    <property type="molecule type" value="Genomic_DNA"/>
</dbReference>